<dbReference type="AlphaFoldDB" id="A0A0B7KJG4"/>
<name>A0A0B7KJG4_BIOOC</name>
<evidence type="ECO:0000313" key="1">
    <source>
        <dbReference type="EMBL" id="CEO54796.1"/>
    </source>
</evidence>
<reference evidence="1" key="1">
    <citation type="submission" date="2015-01" db="EMBL/GenBank/DDBJ databases">
        <authorList>
            <person name="Durling Mikael"/>
        </authorList>
    </citation>
    <scope>NUCLEOTIDE SEQUENCE</scope>
</reference>
<proteinExistence type="predicted"/>
<sequence>MAGNADVPAFDALQLTLQSNARCLILAACVLLVHPDAICTTDDYPEAQRSHSILDVTLNASIKSERLS</sequence>
<dbReference type="EMBL" id="CDPU01000045">
    <property type="protein sequence ID" value="CEO54796.1"/>
    <property type="molecule type" value="Genomic_DNA"/>
</dbReference>
<accession>A0A0B7KJG4</accession>
<protein>
    <submittedName>
        <fullName evidence="1">Uncharacterized protein</fullName>
    </submittedName>
</protein>
<organism evidence="1">
    <name type="scientific">Bionectria ochroleuca</name>
    <name type="common">Gliocladium roseum</name>
    <dbReference type="NCBI Taxonomy" id="29856"/>
    <lineage>
        <taxon>Eukaryota</taxon>
        <taxon>Fungi</taxon>
        <taxon>Dikarya</taxon>
        <taxon>Ascomycota</taxon>
        <taxon>Pezizomycotina</taxon>
        <taxon>Sordariomycetes</taxon>
        <taxon>Hypocreomycetidae</taxon>
        <taxon>Hypocreales</taxon>
        <taxon>Bionectriaceae</taxon>
        <taxon>Clonostachys</taxon>
    </lineage>
</organism>
<gene>
    <name evidence="1" type="ORF">BN869_000010854_1</name>
</gene>